<dbReference type="UniPathway" id="UPA00028">
    <property type="reaction ID" value="UER00005"/>
</dbReference>
<dbReference type="CDD" id="cd00560">
    <property type="entry name" value="PanC"/>
    <property type="match status" value="1"/>
</dbReference>
<dbReference type="RefSeq" id="WP_190239998.1">
    <property type="nucleotide sequence ID" value="NZ_QFGA01000001.1"/>
</dbReference>
<dbReference type="Proteomes" id="UP000298324">
    <property type="component" value="Unassembled WGS sequence"/>
</dbReference>
<comment type="pathway">
    <text evidence="1 8">Cofactor biosynthesis; (R)-pantothenate biosynthesis; (R)-pantothenate from (R)-pantoate and beta-alanine: step 1/1.</text>
</comment>
<feature type="binding site" evidence="8">
    <location>
        <position position="61"/>
    </location>
    <ligand>
        <name>(R)-pantoate</name>
        <dbReference type="ChEBI" id="CHEBI:15980"/>
    </ligand>
</feature>
<keyword evidence="8" id="KW-0963">Cytoplasm</keyword>
<dbReference type="Pfam" id="PF02569">
    <property type="entry name" value="Pantoate_ligase"/>
    <property type="match status" value="1"/>
</dbReference>
<feature type="binding site" evidence="8">
    <location>
        <begin position="147"/>
        <end position="150"/>
    </location>
    <ligand>
        <name>ATP</name>
        <dbReference type="ChEBI" id="CHEBI:30616"/>
    </ligand>
</feature>
<dbReference type="GO" id="GO:0015940">
    <property type="term" value="P:pantothenate biosynthetic process"/>
    <property type="evidence" value="ECO:0007669"/>
    <property type="project" value="UniProtKB-UniRule"/>
</dbReference>
<dbReference type="NCBIfam" id="TIGR00018">
    <property type="entry name" value="panC"/>
    <property type="match status" value="1"/>
</dbReference>
<keyword evidence="3 8" id="KW-0436">Ligase</keyword>
<reference evidence="9 10" key="1">
    <citation type="journal article" date="2018" name="Environ. Microbiol.">
        <title>Novel energy conservation strategies and behaviour of Pelotomaculum schinkii driving syntrophic propionate catabolism.</title>
        <authorList>
            <person name="Hidalgo-Ahumada C.A.P."/>
            <person name="Nobu M.K."/>
            <person name="Narihiro T."/>
            <person name="Tamaki H."/>
            <person name="Liu W.T."/>
            <person name="Kamagata Y."/>
            <person name="Stams A.J.M."/>
            <person name="Imachi H."/>
            <person name="Sousa D.Z."/>
        </authorList>
    </citation>
    <scope>NUCLEOTIDE SEQUENCE [LARGE SCALE GENOMIC DNA]</scope>
    <source>
        <strain evidence="9 10">HH</strain>
    </source>
</reference>
<proteinExistence type="inferred from homology"/>
<dbReference type="SUPFAM" id="SSF52374">
    <property type="entry name" value="Nucleotidylyl transferase"/>
    <property type="match status" value="1"/>
</dbReference>
<evidence type="ECO:0000256" key="8">
    <source>
        <dbReference type="HAMAP-Rule" id="MF_00158"/>
    </source>
</evidence>
<feature type="binding site" evidence="8">
    <location>
        <position position="176"/>
    </location>
    <ligand>
        <name>ATP</name>
        <dbReference type="ChEBI" id="CHEBI:30616"/>
    </ligand>
</feature>
<comment type="miscellaneous">
    <text evidence="8">The reaction proceeds by a bi uni uni bi ping pong mechanism.</text>
</comment>
<keyword evidence="10" id="KW-1185">Reference proteome</keyword>
<dbReference type="NCBIfam" id="TIGR00125">
    <property type="entry name" value="cyt_tran_rel"/>
    <property type="match status" value="1"/>
</dbReference>
<dbReference type="FunFam" id="3.40.50.620:FF:000013">
    <property type="entry name" value="Pantothenate synthetase"/>
    <property type="match status" value="1"/>
</dbReference>
<comment type="subcellular location">
    <subcellularLocation>
        <location evidence="8">Cytoplasm</location>
    </subcellularLocation>
</comment>
<comment type="similarity">
    <text evidence="2 8">Belongs to the pantothenate synthetase family.</text>
</comment>
<evidence type="ECO:0000313" key="9">
    <source>
        <dbReference type="EMBL" id="TEB08369.1"/>
    </source>
</evidence>
<dbReference type="GO" id="GO:0005829">
    <property type="term" value="C:cytosol"/>
    <property type="evidence" value="ECO:0007669"/>
    <property type="project" value="TreeGrafter"/>
</dbReference>
<dbReference type="PANTHER" id="PTHR21299">
    <property type="entry name" value="CYTIDYLATE KINASE/PANTOATE-BETA-ALANINE LIGASE"/>
    <property type="match status" value="1"/>
</dbReference>
<dbReference type="GO" id="GO:0005524">
    <property type="term" value="F:ATP binding"/>
    <property type="evidence" value="ECO:0007669"/>
    <property type="project" value="UniProtKB-KW"/>
</dbReference>
<dbReference type="EC" id="6.3.2.1" evidence="8"/>
<feature type="binding site" evidence="8">
    <location>
        <begin position="184"/>
        <end position="187"/>
    </location>
    <ligand>
        <name>ATP</name>
        <dbReference type="ChEBI" id="CHEBI:30616"/>
    </ligand>
</feature>
<dbReference type="GO" id="GO:0004592">
    <property type="term" value="F:pantoate-beta-alanine ligase activity"/>
    <property type="evidence" value="ECO:0007669"/>
    <property type="project" value="UniProtKB-UniRule"/>
</dbReference>
<keyword evidence="5 8" id="KW-0547">Nucleotide-binding</keyword>
<dbReference type="InterPro" id="IPR014729">
    <property type="entry name" value="Rossmann-like_a/b/a_fold"/>
</dbReference>
<feature type="active site" description="Proton donor" evidence="8">
    <location>
        <position position="37"/>
    </location>
</feature>
<feature type="binding site" evidence="8">
    <location>
        <begin position="30"/>
        <end position="37"/>
    </location>
    <ligand>
        <name>ATP</name>
        <dbReference type="ChEBI" id="CHEBI:30616"/>
    </ligand>
</feature>
<accession>A0A4Y7RHZ0</accession>
<organism evidence="9 10">
    <name type="scientific">Pelotomaculum schinkii</name>
    <dbReference type="NCBI Taxonomy" id="78350"/>
    <lineage>
        <taxon>Bacteria</taxon>
        <taxon>Bacillati</taxon>
        <taxon>Bacillota</taxon>
        <taxon>Clostridia</taxon>
        <taxon>Eubacteriales</taxon>
        <taxon>Desulfotomaculaceae</taxon>
        <taxon>Pelotomaculum</taxon>
    </lineage>
</organism>
<dbReference type="FunFam" id="3.30.1300.10:FF:000001">
    <property type="entry name" value="Pantothenate synthetase"/>
    <property type="match status" value="1"/>
</dbReference>
<protein>
    <recommendedName>
        <fullName evidence="8">Pantothenate synthetase</fullName>
        <shortName evidence="8">PS</shortName>
        <ecNumber evidence="8">6.3.2.1</ecNumber>
    </recommendedName>
    <alternativeName>
        <fullName evidence="8">Pantoate--beta-alanine ligase</fullName>
    </alternativeName>
    <alternativeName>
        <fullName evidence="8">Pantoate-activating enzyme</fullName>
    </alternativeName>
</protein>
<keyword evidence="6 8" id="KW-0067">ATP-binding</keyword>
<dbReference type="AlphaFoldDB" id="A0A4Y7RHZ0"/>
<evidence type="ECO:0000256" key="2">
    <source>
        <dbReference type="ARBA" id="ARBA00009256"/>
    </source>
</evidence>
<feature type="binding site" evidence="8">
    <location>
        <position position="153"/>
    </location>
    <ligand>
        <name>(R)-pantoate</name>
        <dbReference type="ChEBI" id="CHEBI:15980"/>
    </ligand>
</feature>
<comment type="function">
    <text evidence="8">Catalyzes the condensation of pantoate with beta-alanine in an ATP-dependent reaction via a pantoyl-adenylate intermediate.</text>
</comment>
<dbReference type="PANTHER" id="PTHR21299:SF1">
    <property type="entry name" value="PANTOATE--BETA-ALANINE LIGASE"/>
    <property type="match status" value="1"/>
</dbReference>
<evidence type="ECO:0000313" key="10">
    <source>
        <dbReference type="Proteomes" id="UP000298324"/>
    </source>
</evidence>
<comment type="catalytic activity">
    <reaction evidence="7 8">
        <text>(R)-pantoate + beta-alanine + ATP = (R)-pantothenate + AMP + diphosphate + H(+)</text>
        <dbReference type="Rhea" id="RHEA:10912"/>
        <dbReference type="ChEBI" id="CHEBI:15378"/>
        <dbReference type="ChEBI" id="CHEBI:15980"/>
        <dbReference type="ChEBI" id="CHEBI:29032"/>
        <dbReference type="ChEBI" id="CHEBI:30616"/>
        <dbReference type="ChEBI" id="CHEBI:33019"/>
        <dbReference type="ChEBI" id="CHEBI:57966"/>
        <dbReference type="ChEBI" id="CHEBI:456215"/>
        <dbReference type="EC" id="6.3.2.1"/>
    </reaction>
</comment>
<name>A0A4Y7RHZ0_9FIRM</name>
<evidence type="ECO:0000256" key="4">
    <source>
        <dbReference type="ARBA" id="ARBA00022655"/>
    </source>
</evidence>
<comment type="caution">
    <text evidence="9">The sequence shown here is derived from an EMBL/GenBank/DDBJ whole genome shotgun (WGS) entry which is preliminary data.</text>
</comment>
<dbReference type="InterPro" id="IPR004821">
    <property type="entry name" value="Cyt_trans-like"/>
</dbReference>
<evidence type="ECO:0000256" key="3">
    <source>
        <dbReference type="ARBA" id="ARBA00022598"/>
    </source>
</evidence>
<dbReference type="InterPro" id="IPR003721">
    <property type="entry name" value="Pantoate_ligase"/>
</dbReference>
<keyword evidence="4 8" id="KW-0566">Pantothenate biosynthesis</keyword>
<evidence type="ECO:0000256" key="1">
    <source>
        <dbReference type="ARBA" id="ARBA00004990"/>
    </source>
</evidence>
<dbReference type="HAMAP" id="MF_00158">
    <property type="entry name" value="PanC"/>
    <property type="match status" value="1"/>
</dbReference>
<dbReference type="InterPro" id="IPR042176">
    <property type="entry name" value="Pantoate_ligase_C"/>
</dbReference>
<feature type="binding site" evidence="8">
    <location>
        <position position="61"/>
    </location>
    <ligand>
        <name>beta-alanine</name>
        <dbReference type="ChEBI" id="CHEBI:57966"/>
    </ligand>
</feature>
<comment type="subunit">
    <text evidence="8">Homodimer.</text>
</comment>
<evidence type="ECO:0000256" key="7">
    <source>
        <dbReference type="ARBA" id="ARBA00048258"/>
    </source>
</evidence>
<evidence type="ECO:0000256" key="5">
    <source>
        <dbReference type="ARBA" id="ARBA00022741"/>
    </source>
</evidence>
<dbReference type="EMBL" id="QFGA01000001">
    <property type="protein sequence ID" value="TEB08369.1"/>
    <property type="molecule type" value="Genomic_DNA"/>
</dbReference>
<sequence>MQIFHTISETRAFVRQARARGRVIGLVPTMGYLHEGHLELMRRAKSQCDMVIASIFVNPTQFGPTEDFGRYPRDLERDAAMAESVGVAAIFNPPVEEMYPQGYCTYVDVERITDKLCGLSRPGHFRGVATVVTKLFNIVQPDYAYFGQKDAQQALVIKRMTADLNMDLEVVIVPTVREQDGLAMSSRNLYLEPEQRHAALVLSRGLERARKALREGERNPAEIRQLVIDMIQAEPLAEPDYVELYSYPGLEPLERIEGLTLLALAVKIGRTRLIDNAILEV</sequence>
<dbReference type="Gene3D" id="3.30.1300.10">
    <property type="entry name" value="Pantoate-beta-alanine ligase, C-terminal domain"/>
    <property type="match status" value="1"/>
</dbReference>
<evidence type="ECO:0000256" key="6">
    <source>
        <dbReference type="ARBA" id="ARBA00022840"/>
    </source>
</evidence>
<gene>
    <name evidence="8 9" type="primary">panC</name>
    <name evidence="9" type="ORF">Psch_01932</name>
</gene>
<dbReference type="Gene3D" id="3.40.50.620">
    <property type="entry name" value="HUPs"/>
    <property type="match status" value="1"/>
</dbReference>